<evidence type="ECO:0000313" key="2">
    <source>
        <dbReference type="Proteomes" id="UP001139353"/>
    </source>
</evidence>
<proteinExistence type="predicted"/>
<protein>
    <submittedName>
        <fullName evidence="1">Uncharacterized protein</fullName>
    </submittedName>
</protein>
<evidence type="ECO:0000313" key="1">
    <source>
        <dbReference type="EMBL" id="MCK9688687.1"/>
    </source>
</evidence>
<name>A0A9X1YQ10_9BURK</name>
<sequence length="84" mass="9693">MNRRYAYRDYEILVSAQPAGSAPGWRPEICVIAPDDHWQFVPTHDSLVANDPQYCLEIGRRCAESAIQSMDVQRELAQYEGLWH</sequence>
<comment type="caution">
    <text evidence="1">The sequence shown here is derived from an EMBL/GenBank/DDBJ whole genome shotgun (WGS) entry which is preliminary data.</text>
</comment>
<dbReference type="Proteomes" id="UP001139353">
    <property type="component" value="Unassembled WGS sequence"/>
</dbReference>
<gene>
    <name evidence="1" type="ORF">LPC04_23495</name>
</gene>
<dbReference type="EMBL" id="JAJLJH010000009">
    <property type="protein sequence ID" value="MCK9688687.1"/>
    <property type="molecule type" value="Genomic_DNA"/>
</dbReference>
<organism evidence="1 2">
    <name type="scientific">Scleromatobacter humisilvae</name>
    <dbReference type="NCBI Taxonomy" id="2897159"/>
    <lineage>
        <taxon>Bacteria</taxon>
        <taxon>Pseudomonadati</taxon>
        <taxon>Pseudomonadota</taxon>
        <taxon>Betaproteobacteria</taxon>
        <taxon>Burkholderiales</taxon>
        <taxon>Sphaerotilaceae</taxon>
        <taxon>Scleromatobacter</taxon>
    </lineage>
</organism>
<keyword evidence="2" id="KW-1185">Reference proteome</keyword>
<reference evidence="1" key="1">
    <citation type="submission" date="2021-11" db="EMBL/GenBank/DDBJ databases">
        <title>BS-T2-15 a new species belonging to the Comamonadaceae family isolated from the soil of a French oak forest.</title>
        <authorList>
            <person name="Mieszkin S."/>
            <person name="Alain K."/>
        </authorList>
    </citation>
    <scope>NUCLEOTIDE SEQUENCE</scope>
    <source>
        <strain evidence="1">BS-T2-15</strain>
    </source>
</reference>
<dbReference type="AlphaFoldDB" id="A0A9X1YQ10"/>
<dbReference type="RefSeq" id="WP_275684732.1">
    <property type="nucleotide sequence ID" value="NZ_JAJLJH010000009.1"/>
</dbReference>
<accession>A0A9X1YQ10</accession>